<gene>
    <name evidence="1" type="ORF">A2610_00380</name>
</gene>
<sequence>MTDDGVRGVCHPECNEAERSEVEGSVVIGGGRFLDCAGYRGVYPELVERARNDNAKCWISAFLPAVATALQTGAGMTERGTGMTIQLVGCCKGIEPL</sequence>
<evidence type="ECO:0000313" key="1">
    <source>
        <dbReference type="EMBL" id="OGM93861.1"/>
    </source>
</evidence>
<protein>
    <submittedName>
        <fullName evidence="1">Uncharacterized protein</fullName>
    </submittedName>
</protein>
<accession>A0A1F8DZ55</accession>
<dbReference type="AlphaFoldDB" id="A0A1F8DZ55"/>
<reference evidence="1 2" key="1">
    <citation type="journal article" date="2016" name="Nat. Commun.">
        <title>Thousands of microbial genomes shed light on interconnected biogeochemical processes in an aquifer system.</title>
        <authorList>
            <person name="Anantharaman K."/>
            <person name="Brown C.T."/>
            <person name="Hug L.A."/>
            <person name="Sharon I."/>
            <person name="Castelle C.J."/>
            <person name="Probst A.J."/>
            <person name="Thomas B.C."/>
            <person name="Singh A."/>
            <person name="Wilkins M.J."/>
            <person name="Karaoz U."/>
            <person name="Brodie E.L."/>
            <person name="Williams K.H."/>
            <person name="Hubbard S.S."/>
            <person name="Banfield J.F."/>
        </authorList>
    </citation>
    <scope>NUCLEOTIDE SEQUENCE [LARGE SCALE GENOMIC DNA]</scope>
</reference>
<proteinExistence type="predicted"/>
<dbReference type="EMBL" id="MGIV01000019">
    <property type="protein sequence ID" value="OGM93861.1"/>
    <property type="molecule type" value="Genomic_DNA"/>
</dbReference>
<organism evidence="1 2">
    <name type="scientific">Candidatus Wolfebacteria bacterium RIFOXYD1_FULL_48_65</name>
    <dbReference type="NCBI Taxonomy" id="1802561"/>
    <lineage>
        <taxon>Bacteria</taxon>
        <taxon>Candidatus Wolfeibacteriota</taxon>
    </lineage>
</organism>
<comment type="caution">
    <text evidence="1">The sequence shown here is derived from an EMBL/GenBank/DDBJ whole genome shotgun (WGS) entry which is preliminary data.</text>
</comment>
<dbReference type="Proteomes" id="UP000179057">
    <property type="component" value="Unassembled WGS sequence"/>
</dbReference>
<evidence type="ECO:0000313" key="2">
    <source>
        <dbReference type="Proteomes" id="UP000179057"/>
    </source>
</evidence>
<name>A0A1F8DZ55_9BACT</name>